<dbReference type="EC" id="3.13.1.1" evidence="4"/>
<sequence length="389" mass="43795">MKIVVLGGDGFCGWATALKQSTLGNEVLIIDNLSRRSIDQELSINSLTPIESPAVRHAAWEEVSGRRILFEQLDVAKDYTKLLYILKEFQPNSIVHFAEQRSVPYSMFSSNHKRYTVSNNINATHNVLVAIAELGIDVHLVHLGSMGVYGYETTGLTIPEGYIDVTINQINGAATERKIPYPSRPGSIYHMTKALDAEMFRYFSHYENIRITDLHQGIVWGTQTDETVKDVRLINRFDYDGIYGTVLNRFLMQAAQGIPLTVHGTGGQTRAFIHINDTVKCIDIALRNPPKNQQHVMVRNQMAESLRIRELAEIVSAITGTGIAYVPNPRDEEDENDFLVSNHSFTSLGFTPTRLNDGLLSEVTDIAKSYIDRIDTDKINARVVWRKEQ</sequence>
<dbReference type="EMBL" id="CBSZ010000437">
    <property type="protein sequence ID" value="CDH26858.1"/>
    <property type="molecule type" value="Genomic_DNA"/>
</dbReference>
<dbReference type="Gene3D" id="3.40.50.720">
    <property type="entry name" value="NAD(P)-binding Rossmann-like Domain"/>
    <property type="match status" value="1"/>
</dbReference>
<dbReference type="InterPro" id="IPR036291">
    <property type="entry name" value="NAD(P)-bd_dom_sf"/>
</dbReference>
<dbReference type="Gene3D" id="3.90.25.10">
    <property type="entry name" value="UDP-galactose 4-epimerase, domain 1"/>
    <property type="match status" value="1"/>
</dbReference>
<organism evidence="4 5">
    <name type="scientific">Xenorhabdus bovienii str. kraussei Becker Underwood</name>
    <dbReference type="NCBI Taxonomy" id="1398204"/>
    <lineage>
        <taxon>Bacteria</taxon>
        <taxon>Pseudomonadati</taxon>
        <taxon>Pseudomonadota</taxon>
        <taxon>Gammaproteobacteria</taxon>
        <taxon>Enterobacterales</taxon>
        <taxon>Morganellaceae</taxon>
        <taxon>Xenorhabdus</taxon>
    </lineage>
</organism>
<proteinExistence type="inferred from homology"/>
<dbReference type="AlphaFoldDB" id="A0A077Q073"/>
<dbReference type="Pfam" id="PF01370">
    <property type="entry name" value="Epimerase"/>
    <property type="match status" value="1"/>
</dbReference>
<comment type="caution">
    <text evidence="4">The sequence shown here is derived from an EMBL/GenBank/DDBJ whole genome shotgun (WGS) entry which is preliminary data.</text>
</comment>
<name>A0A077Q073_XENBV</name>
<protein>
    <submittedName>
        <fullName evidence="4">UDP-sulfoquinovose synthase, chloroplastic</fullName>
        <ecNumber evidence="4">3.13.1.1</ecNumber>
    </submittedName>
</protein>
<dbReference type="PANTHER" id="PTHR43000">
    <property type="entry name" value="DTDP-D-GLUCOSE 4,6-DEHYDRATASE-RELATED"/>
    <property type="match status" value="1"/>
</dbReference>
<evidence type="ECO:0000256" key="1">
    <source>
        <dbReference type="ARBA" id="ARBA00005125"/>
    </source>
</evidence>
<gene>
    <name evidence="4" type="primary">SQD</name>
    <name evidence="4" type="ORF">XBKB1_980006</name>
</gene>
<dbReference type="HOGENOM" id="CLU_040971_0_0_6"/>
<dbReference type="GO" id="GO:0046507">
    <property type="term" value="F:UDPsulfoquinovose synthase activity"/>
    <property type="evidence" value="ECO:0007669"/>
    <property type="project" value="UniProtKB-EC"/>
</dbReference>
<feature type="domain" description="NAD-dependent epimerase/dehydratase" evidence="3">
    <location>
        <begin position="3"/>
        <end position="292"/>
    </location>
</feature>
<comment type="similarity">
    <text evidence="2">Belongs to the NAD(P)-dependent epimerase/dehydratase family.</text>
</comment>
<comment type="pathway">
    <text evidence="1">Bacterial outer membrane biogenesis; LPS O-antigen biosynthesis.</text>
</comment>
<evidence type="ECO:0000313" key="5">
    <source>
        <dbReference type="Proteomes" id="UP000028493"/>
    </source>
</evidence>
<dbReference type="InterPro" id="IPR001509">
    <property type="entry name" value="Epimerase_deHydtase"/>
</dbReference>
<keyword evidence="4" id="KW-0378">Hydrolase</keyword>
<evidence type="ECO:0000313" key="4">
    <source>
        <dbReference type="EMBL" id="CDH26858.1"/>
    </source>
</evidence>
<reference evidence="4" key="1">
    <citation type="submission" date="2013-07" db="EMBL/GenBank/DDBJ databases">
        <title>Sub-species coevolution in mutualistic symbiosis.</title>
        <authorList>
            <person name="Murfin K."/>
            <person name="Klassen J."/>
            <person name="Lee M."/>
            <person name="Forst S."/>
            <person name="Stock P."/>
            <person name="Goodrich-Blair H."/>
        </authorList>
    </citation>
    <scope>NUCLEOTIDE SEQUENCE [LARGE SCALE GENOMIC DNA]</scope>
    <source>
        <strain evidence="4">Kraussei Becker Underwood</strain>
    </source>
</reference>
<accession>A0A077Q073</accession>
<evidence type="ECO:0000256" key="2">
    <source>
        <dbReference type="ARBA" id="ARBA00007637"/>
    </source>
</evidence>
<dbReference type="SUPFAM" id="SSF51735">
    <property type="entry name" value="NAD(P)-binding Rossmann-fold domains"/>
    <property type="match status" value="1"/>
</dbReference>
<evidence type="ECO:0000259" key="3">
    <source>
        <dbReference type="Pfam" id="PF01370"/>
    </source>
</evidence>
<dbReference type="Proteomes" id="UP000028493">
    <property type="component" value="Unassembled WGS sequence"/>
</dbReference>
<dbReference type="RefSeq" id="WP_038194092.1">
    <property type="nucleotide sequence ID" value="NZ_CAWLXS010000096.1"/>
</dbReference>